<dbReference type="Gene3D" id="3.90.226.10">
    <property type="entry name" value="2-enoyl-CoA Hydratase, Chain A, domain 1"/>
    <property type="match status" value="1"/>
</dbReference>
<dbReference type="AlphaFoldDB" id="A0A3D4VD72"/>
<evidence type="ECO:0000256" key="1">
    <source>
        <dbReference type="SAM" id="MobiDB-lite"/>
    </source>
</evidence>
<comment type="caution">
    <text evidence="3">The sequence shown here is derived from an EMBL/GenBank/DDBJ whole genome shotgun (WGS) entry which is preliminary data.</text>
</comment>
<sequence length="832" mass="89510">MPLRDLRPAPARYPLPRVFPRALPRLLCATAFLTLAACQPLGGALGKSATPAGPSTELIERPIETPRVSMPDAPADPEPDPAASDSAGVARLVQLTHVWHLVSLHHPAVAVRGAPFDSAFIRAVTLVRRAQDPALLQVAYARFLAALNDPLTRVEPLQAAGTADRGSAADVAAGEISVERTADSILVVTMPTATRYSSRAEVALRDALVSAPARVVLDLRTSGPAADPDSLDAFIARMELGERLATVPFSRSTVRVRRVGGARDVQGTWTYDDSWLGRDGVLVAARSTTPKRVMVIASAGTVLPRAVLGLIATGRGTLIGEGPLRDDALVPSVQVGIGQGLAVRIRTGEVVHVDGSSGVLADTTVALAASGVAADSVPAMRAALQLLRTGRSVRASRMPVVRSPAVLPSYYDTDPYPYMGARVLGAARLWSAMRARHAHRDLYDEDIDIAFERAIPKLEAARYAHEYAAALTGFVSVFDDAQVHLTGASADSVRGVASVPFRVRWVDGRALITDVVRDADTQTLGLEPGLEVTAADGFPLPAWILEHRGRVAAPNDWSRMHQLMQQLPYGPPGRALFRVRDMSGRERQIDVPRRESHVPLLATIERPWQASSRALSSGIVYIDVNRLTEQTVGPELAQHRNARAWILDLRGALPDTSAVFARILSAVRARPVAVTARELHRYQSAPCLVASLREATQQCADEREMRARVSRGDTTGHYAGRLVALLDERTSGTMERLAMALEATTDVTFVGSTTAGSPVEPVRLGLPGQLSIGIPAAELRRADGAQWQRVGITPVVEARMTARAFRTGADDVVERAQQWLLQQLDGATRRRR</sequence>
<dbReference type="Pfam" id="PF03572">
    <property type="entry name" value="Peptidase_S41"/>
    <property type="match status" value="1"/>
</dbReference>
<evidence type="ECO:0000313" key="3">
    <source>
        <dbReference type="EMBL" id="HCT59061.1"/>
    </source>
</evidence>
<gene>
    <name evidence="3" type="ORF">DGD08_17815</name>
</gene>
<evidence type="ECO:0000259" key="2">
    <source>
        <dbReference type="Pfam" id="PF03572"/>
    </source>
</evidence>
<organism evidence="3 4">
    <name type="scientific">Gemmatimonas aurantiaca</name>
    <dbReference type="NCBI Taxonomy" id="173480"/>
    <lineage>
        <taxon>Bacteria</taxon>
        <taxon>Pseudomonadati</taxon>
        <taxon>Gemmatimonadota</taxon>
        <taxon>Gemmatimonadia</taxon>
        <taxon>Gemmatimonadales</taxon>
        <taxon>Gemmatimonadaceae</taxon>
        <taxon>Gemmatimonas</taxon>
    </lineage>
</organism>
<accession>A0A3D4VD72</accession>
<dbReference type="InterPro" id="IPR029045">
    <property type="entry name" value="ClpP/crotonase-like_dom_sf"/>
</dbReference>
<dbReference type="EMBL" id="DPIY01000012">
    <property type="protein sequence ID" value="HCT59061.1"/>
    <property type="molecule type" value="Genomic_DNA"/>
</dbReference>
<proteinExistence type="predicted"/>
<dbReference type="InterPro" id="IPR005151">
    <property type="entry name" value="Tail-specific_protease"/>
</dbReference>
<protein>
    <recommendedName>
        <fullName evidence="2">Tail specific protease domain-containing protein</fullName>
    </recommendedName>
</protein>
<evidence type="ECO:0000313" key="4">
    <source>
        <dbReference type="Proteomes" id="UP000264071"/>
    </source>
</evidence>
<dbReference type="SUPFAM" id="SSF52096">
    <property type="entry name" value="ClpP/crotonase"/>
    <property type="match status" value="1"/>
</dbReference>
<feature type="region of interest" description="Disordered" evidence="1">
    <location>
        <begin position="46"/>
        <end position="86"/>
    </location>
</feature>
<dbReference type="GO" id="GO:0008236">
    <property type="term" value="F:serine-type peptidase activity"/>
    <property type="evidence" value="ECO:0007669"/>
    <property type="project" value="InterPro"/>
</dbReference>
<dbReference type="GO" id="GO:0006508">
    <property type="term" value="P:proteolysis"/>
    <property type="evidence" value="ECO:0007669"/>
    <property type="project" value="InterPro"/>
</dbReference>
<feature type="domain" description="Tail specific protease" evidence="2">
    <location>
        <begin position="621"/>
        <end position="796"/>
    </location>
</feature>
<reference evidence="3 4" key="1">
    <citation type="journal article" date="2018" name="Nat. Biotechnol.">
        <title>A standardized bacterial taxonomy based on genome phylogeny substantially revises the tree of life.</title>
        <authorList>
            <person name="Parks D.H."/>
            <person name="Chuvochina M."/>
            <person name="Waite D.W."/>
            <person name="Rinke C."/>
            <person name="Skarshewski A."/>
            <person name="Chaumeil P.A."/>
            <person name="Hugenholtz P."/>
        </authorList>
    </citation>
    <scope>NUCLEOTIDE SEQUENCE [LARGE SCALE GENOMIC DNA]</scope>
    <source>
        <strain evidence="3">UBA8844</strain>
    </source>
</reference>
<dbReference type="Proteomes" id="UP000264071">
    <property type="component" value="Unassembled WGS sequence"/>
</dbReference>
<name>A0A3D4VD72_9BACT</name>